<evidence type="ECO:0000313" key="2">
    <source>
        <dbReference type="Proteomes" id="UP000548582"/>
    </source>
</evidence>
<comment type="caution">
    <text evidence="1">The sequence shown here is derived from an EMBL/GenBank/DDBJ whole genome shotgun (WGS) entry which is preliminary data.</text>
</comment>
<protein>
    <submittedName>
        <fullName evidence="1">DUF2252 family protein</fullName>
    </submittedName>
</protein>
<dbReference type="Pfam" id="PF10009">
    <property type="entry name" value="DUF2252"/>
    <property type="match status" value="1"/>
</dbReference>
<dbReference type="EMBL" id="JABBKX010000001">
    <property type="protein sequence ID" value="NMJ39825.1"/>
    <property type="molecule type" value="Genomic_DNA"/>
</dbReference>
<dbReference type="Proteomes" id="UP000548582">
    <property type="component" value="Unassembled WGS sequence"/>
</dbReference>
<reference evidence="1 2" key="1">
    <citation type="submission" date="2020-03" db="EMBL/GenBank/DDBJ databases">
        <authorList>
            <person name="Sun Q."/>
        </authorList>
    </citation>
    <scope>NUCLEOTIDE SEQUENCE [LARGE SCALE GENOMIC DNA]</scope>
    <source>
        <strain evidence="1 2">JC162</strain>
    </source>
</reference>
<dbReference type="PANTHER" id="PTHR39441:SF1">
    <property type="entry name" value="DUF2252 DOMAIN-CONTAINING PROTEIN"/>
    <property type="match status" value="1"/>
</dbReference>
<dbReference type="InterPro" id="IPR018721">
    <property type="entry name" value="DUF2252"/>
</dbReference>
<sequence>MPRDVPEIVASTERFERWLRARLGRLADEEDLVVKHRRMADNPFAFLRATYWRWCETVPDLSGAPRTLAVGDVHVENFGTWRDVEGRLVFGVNDFDEAAEMPWPHDLLRLATSALLGAEFAGVALPAAPLAATLREAYAQGIAAPCPIILDAAPVLRRRLEVVSEAARAAFWAKENALAAKPQRVEVPPAFAAALGAAFPPGATITALYRRQAGLGARGRPRFAAIASFQGGSAVREAKAMLPSAWTLLPGQGPERNRTAAAASGRYRSPDPWLVVADGIARRRLSPNNRKIEFPADEGTATTPLPLRPRVLRAMARDLGAIHAATDEAQAAIMAALEDGPHDAAWLAREAEAMAQRVRKDQRAFRRHWRAAQRENG</sequence>
<keyword evidence="2" id="KW-1185">Reference proteome</keyword>
<dbReference type="PANTHER" id="PTHR39441">
    <property type="entry name" value="DUF2252 DOMAIN-CONTAINING PROTEIN"/>
    <property type="match status" value="1"/>
</dbReference>
<accession>A0A848E9B8</accession>
<name>A0A848E9B8_9PROT</name>
<dbReference type="AlphaFoldDB" id="A0A848E9B8"/>
<dbReference type="RefSeq" id="WP_170052136.1">
    <property type="nucleotide sequence ID" value="NZ_JABBKX010000001.1"/>
</dbReference>
<proteinExistence type="predicted"/>
<gene>
    <name evidence="1" type="ORF">GWK16_01130</name>
</gene>
<evidence type="ECO:0000313" key="1">
    <source>
        <dbReference type="EMBL" id="NMJ39825.1"/>
    </source>
</evidence>
<organism evidence="1 2">
    <name type="scientific">Neoroseomonas marina</name>
    <dbReference type="NCBI Taxonomy" id="1232220"/>
    <lineage>
        <taxon>Bacteria</taxon>
        <taxon>Pseudomonadati</taxon>
        <taxon>Pseudomonadota</taxon>
        <taxon>Alphaproteobacteria</taxon>
        <taxon>Acetobacterales</taxon>
        <taxon>Acetobacteraceae</taxon>
        <taxon>Neoroseomonas</taxon>
    </lineage>
</organism>